<dbReference type="AlphaFoldDB" id="J9C6M4"/>
<dbReference type="Pfam" id="PF15889">
    <property type="entry name" value="DUF4738"/>
    <property type="match status" value="1"/>
</dbReference>
<keyword evidence="2" id="KW-0449">Lipoprotein</keyword>
<name>J9C6M4_9ZZZZ</name>
<dbReference type="Gene3D" id="2.40.128.510">
    <property type="entry name" value="Protein of unknown function DUF4738"/>
    <property type="match status" value="1"/>
</dbReference>
<dbReference type="EMBL" id="AMCI01005774">
    <property type="protein sequence ID" value="EJW95490.1"/>
    <property type="molecule type" value="Genomic_DNA"/>
</dbReference>
<organism evidence="2">
    <name type="scientific">gut metagenome</name>
    <dbReference type="NCBI Taxonomy" id="749906"/>
    <lineage>
        <taxon>unclassified sequences</taxon>
        <taxon>metagenomes</taxon>
        <taxon>organismal metagenomes</taxon>
    </lineage>
</organism>
<feature type="region of interest" description="Disordered" evidence="1">
    <location>
        <begin position="130"/>
        <end position="154"/>
    </location>
</feature>
<proteinExistence type="predicted"/>
<evidence type="ECO:0000313" key="2">
    <source>
        <dbReference type="EMBL" id="EJW95490.1"/>
    </source>
</evidence>
<dbReference type="InterPro" id="IPR031762">
    <property type="entry name" value="DUF4738"/>
</dbReference>
<accession>J9C6M4</accession>
<comment type="caution">
    <text evidence="2">The sequence shown here is derived from an EMBL/GenBank/DDBJ whole genome shotgun (WGS) entry which is preliminary data.</text>
</comment>
<reference evidence="2" key="1">
    <citation type="journal article" date="2012" name="PLoS ONE">
        <title>Gene sets for utilization of primary and secondary nutrition supplies in the distal gut of endangered iberian lynx.</title>
        <authorList>
            <person name="Alcaide M."/>
            <person name="Messina E."/>
            <person name="Richter M."/>
            <person name="Bargiela R."/>
            <person name="Peplies J."/>
            <person name="Huws S.A."/>
            <person name="Newbold C.J."/>
            <person name="Golyshin P.N."/>
            <person name="Simon M.A."/>
            <person name="Lopez G."/>
            <person name="Yakimov M.M."/>
            <person name="Ferrer M."/>
        </authorList>
    </citation>
    <scope>NUCLEOTIDE SEQUENCE</scope>
</reference>
<gene>
    <name evidence="2" type="ORF">EVA_16403</name>
</gene>
<evidence type="ECO:0000256" key="1">
    <source>
        <dbReference type="SAM" id="MobiDB-lite"/>
    </source>
</evidence>
<sequence>MSDFTYEKQVVAFGETLNISIRRYADITLVQAKDESGRAYYDNKVQLIIKRNDGSVFIDRTFAKIDFSEFTNNDYGRDGALLGFMFDTVEDNRLKFGASVGSPDPTSDEFVPIEVLIDQQGKVFFQKATSLDSGNGEEKSKTQTELEAAEAEGM</sequence>
<protein>
    <submittedName>
        <fullName evidence="2">Lipoprotein</fullName>
    </submittedName>
</protein>